<dbReference type="PANTHER" id="PTHR43584">
    <property type="entry name" value="NUCLEOTIDYL TRANSFERASE"/>
    <property type="match status" value="1"/>
</dbReference>
<dbReference type="InterPro" id="IPR005835">
    <property type="entry name" value="NTP_transferase_dom"/>
</dbReference>
<dbReference type="GO" id="GO:0019134">
    <property type="term" value="F:glucosamine-1-phosphate N-acetyltransferase activity"/>
    <property type="evidence" value="ECO:0007669"/>
    <property type="project" value="UniProtKB-EC"/>
</dbReference>
<dbReference type="Gene3D" id="3.90.550.10">
    <property type="entry name" value="Spore Coat Polysaccharide Biosynthesis Protein SpsA, Chain A"/>
    <property type="match status" value="1"/>
</dbReference>
<evidence type="ECO:0000256" key="3">
    <source>
        <dbReference type="ARBA" id="ARBA00023315"/>
    </source>
</evidence>
<comment type="function">
    <text evidence="6">Catalyzes the last two sequential reactions in the de novo biosynthetic pathway for UDP-N-acetylglucosamine (UDP-GlcNAc). The C-terminal domain catalyzes the transfer of acetyl group from acetyl coenzyme A to glucosamine-1-phosphate (GlcN-1-P) to produce N-acetylglucosamine-1-phosphate (GlcNAc-1-P), which is converted into UDP-GlcNAc by the transfer of uridine 5-monophosphate (from uridine 5-triphosphate), a reaction catalyzed by the N-terminal domain.</text>
</comment>
<sequence length="255" mass="28753">MKQEKYAAIILVAGKGTRMNEGKASPIPKVMFEMLGKPIVWHSVKAIKGAGILKVVLVVGYKKELVENYMGKDVEYVVQEKQLGTGHATTQAASVLKGKTESIIVFYGDNPLYKTETIKKLIDLYEKERPTIAMLSVNFEDPEFWAFGRIIRNKKNEVIGITEQKDCTPEQLKIKESNPGFYIINADWFWENGKKIEKKNSQGEFYLTDIVEIACNQGKKILAIPVSDEEEALGINTPDQLKQAEKVLKKRNGNI</sequence>
<proteinExistence type="predicted"/>
<dbReference type="SUPFAM" id="SSF53448">
    <property type="entry name" value="Nucleotide-diphospho-sugar transferases"/>
    <property type="match status" value="1"/>
</dbReference>
<dbReference type="Pfam" id="PF00483">
    <property type="entry name" value="NTP_transferase"/>
    <property type="match status" value="1"/>
</dbReference>
<dbReference type="AlphaFoldDB" id="A0A0G0K6U6"/>
<evidence type="ECO:0000259" key="7">
    <source>
        <dbReference type="Pfam" id="PF00483"/>
    </source>
</evidence>
<accession>A0A0G0K6U6</accession>
<comment type="caution">
    <text evidence="8">The sequence shown here is derived from an EMBL/GenBank/DDBJ whole genome shotgun (WGS) entry which is preliminary data.</text>
</comment>
<dbReference type="GO" id="GO:0003977">
    <property type="term" value="F:UDP-N-acetylglucosamine diphosphorylase activity"/>
    <property type="evidence" value="ECO:0007669"/>
    <property type="project" value="UniProtKB-EC"/>
</dbReference>
<protein>
    <submittedName>
        <fullName evidence="8">Bifunctional protein GlmU</fullName>
    </submittedName>
</protein>
<evidence type="ECO:0000256" key="6">
    <source>
        <dbReference type="ARBA" id="ARBA00049628"/>
    </source>
</evidence>
<dbReference type="PANTHER" id="PTHR43584:SF3">
    <property type="entry name" value="BIFUNCTIONAL PROTEIN GLMU"/>
    <property type="match status" value="1"/>
</dbReference>
<comment type="catalytic activity">
    <reaction evidence="5">
        <text>N-acetyl-alpha-D-glucosamine 1-phosphate + UTP + H(+) = UDP-N-acetyl-alpha-D-glucosamine + diphosphate</text>
        <dbReference type="Rhea" id="RHEA:13509"/>
        <dbReference type="ChEBI" id="CHEBI:15378"/>
        <dbReference type="ChEBI" id="CHEBI:33019"/>
        <dbReference type="ChEBI" id="CHEBI:46398"/>
        <dbReference type="ChEBI" id="CHEBI:57705"/>
        <dbReference type="ChEBI" id="CHEBI:57776"/>
        <dbReference type="EC" id="2.7.7.23"/>
    </reaction>
</comment>
<dbReference type="EMBL" id="LBUX01000002">
    <property type="protein sequence ID" value="KKQ74567.1"/>
    <property type="molecule type" value="Genomic_DNA"/>
</dbReference>
<dbReference type="Proteomes" id="UP000034498">
    <property type="component" value="Unassembled WGS sequence"/>
</dbReference>
<keyword evidence="2" id="KW-0548">Nucleotidyltransferase</keyword>
<dbReference type="PATRIC" id="fig|1618336.3.peg.110"/>
<dbReference type="InterPro" id="IPR029044">
    <property type="entry name" value="Nucleotide-diphossugar_trans"/>
</dbReference>
<name>A0A0G0K6U6_9BACT</name>
<evidence type="ECO:0000256" key="5">
    <source>
        <dbReference type="ARBA" id="ARBA00048493"/>
    </source>
</evidence>
<evidence type="ECO:0000256" key="4">
    <source>
        <dbReference type="ARBA" id="ARBA00048247"/>
    </source>
</evidence>
<comment type="catalytic activity">
    <reaction evidence="4">
        <text>alpha-D-glucosamine 1-phosphate + acetyl-CoA = N-acetyl-alpha-D-glucosamine 1-phosphate + CoA + H(+)</text>
        <dbReference type="Rhea" id="RHEA:13725"/>
        <dbReference type="ChEBI" id="CHEBI:15378"/>
        <dbReference type="ChEBI" id="CHEBI:57287"/>
        <dbReference type="ChEBI" id="CHEBI:57288"/>
        <dbReference type="ChEBI" id="CHEBI:57776"/>
        <dbReference type="ChEBI" id="CHEBI:58516"/>
        <dbReference type="EC" id="2.3.1.157"/>
    </reaction>
</comment>
<organism evidence="8 9">
    <name type="scientific">Berkelbacteria bacterium GW2011_GWB1_38_5</name>
    <dbReference type="NCBI Taxonomy" id="1618336"/>
    <lineage>
        <taxon>Bacteria</taxon>
        <taxon>Candidatus Berkelbacteria</taxon>
    </lineage>
</organism>
<evidence type="ECO:0000256" key="1">
    <source>
        <dbReference type="ARBA" id="ARBA00022679"/>
    </source>
</evidence>
<dbReference type="STRING" id="1618336.US94_C0002G0027"/>
<dbReference type="InterPro" id="IPR050065">
    <property type="entry name" value="GlmU-like"/>
</dbReference>
<keyword evidence="3" id="KW-0012">Acyltransferase</keyword>
<evidence type="ECO:0000256" key="2">
    <source>
        <dbReference type="ARBA" id="ARBA00022695"/>
    </source>
</evidence>
<reference evidence="8 9" key="1">
    <citation type="journal article" date="2015" name="Nature">
        <title>rRNA introns, odd ribosomes, and small enigmatic genomes across a large radiation of phyla.</title>
        <authorList>
            <person name="Brown C.T."/>
            <person name="Hug L.A."/>
            <person name="Thomas B.C."/>
            <person name="Sharon I."/>
            <person name="Castelle C.J."/>
            <person name="Singh A."/>
            <person name="Wilkins M.J."/>
            <person name="Williams K.H."/>
            <person name="Banfield J.F."/>
        </authorList>
    </citation>
    <scope>NUCLEOTIDE SEQUENCE [LARGE SCALE GENOMIC DNA]</scope>
</reference>
<evidence type="ECO:0000313" key="9">
    <source>
        <dbReference type="Proteomes" id="UP000034498"/>
    </source>
</evidence>
<keyword evidence="1" id="KW-0808">Transferase</keyword>
<feature type="domain" description="Nucleotidyl transferase" evidence="7">
    <location>
        <begin position="8"/>
        <end position="225"/>
    </location>
</feature>
<gene>
    <name evidence="8" type="ORF">US94_C0002G0027</name>
</gene>
<dbReference type="CDD" id="cd02540">
    <property type="entry name" value="GT2_GlmU_N_bac"/>
    <property type="match status" value="1"/>
</dbReference>
<evidence type="ECO:0000313" key="8">
    <source>
        <dbReference type="EMBL" id="KKQ74567.1"/>
    </source>
</evidence>